<gene>
    <name evidence="2" type="ORF">HQ945_06830</name>
</gene>
<dbReference type="RefSeq" id="WP_091950798.1">
    <property type="nucleotide sequence ID" value="NZ_CP088292.1"/>
</dbReference>
<evidence type="ECO:0000313" key="2">
    <source>
        <dbReference type="EMBL" id="NTS30963.1"/>
    </source>
</evidence>
<dbReference type="Proteomes" id="UP000550508">
    <property type="component" value="Unassembled WGS sequence"/>
</dbReference>
<comment type="caution">
    <text evidence="2">The sequence shown here is derived from an EMBL/GenBank/DDBJ whole genome shotgun (WGS) entry which is preliminary data.</text>
</comment>
<evidence type="ECO:0000256" key="1">
    <source>
        <dbReference type="SAM" id="SignalP"/>
    </source>
</evidence>
<feature type="chain" id="PRO_5032667220" description="EF-hand domain-containing protein" evidence="1">
    <location>
        <begin position="24"/>
        <end position="140"/>
    </location>
</feature>
<keyword evidence="3" id="KW-1185">Reference proteome</keyword>
<dbReference type="EMBL" id="JABUMX010000001">
    <property type="protein sequence ID" value="NTS30963.1"/>
    <property type="molecule type" value="Genomic_DNA"/>
</dbReference>
<accession>A0A849VSW0</accession>
<name>A0A849VSW0_9HYPH</name>
<protein>
    <recommendedName>
        <fullName evidence="4">EF-hand domain-containing protein</fullName>
    </recommendedName>
</protein>
<feature type="signal peptide" evidence="1">
    <location>
        <begin position="1"/>
        <end position="23"/>
    </location>
</feature>
<evidence type="ECO:0000313" key="3">
    <source>
        <dbReference type="Proteomes" id="UP000550508"/>
    </source>
</evidence>
<organism evidence="2 3">
    <name type="scientific">Phyllobacterium pellucidum</name>
    <dbReference type="NCBI Taxonomy" id="2740464"/>
    <lineage>
        <taxon>Bacteria</taxon>
        <taxon>Pseudomonadati</taxon>
        <taxon>Pseudomonadota</taxon>
        <taxon>Alphaproteobacteria</taxon>
        <taxon>Hyphomicrobiales</taxon>
        <taxon>Phyllobacteriaceae</taxon>
        <taxon>Phyllobacterium</taxon>
    </lineage>
</organism>
<proteinExistence type="predicted"/>
<keyword evidence="1" id="KW-0732">Signal</keyword>
<evidence type="ECO:0008006" key="4">
    <source>
        <dbReference type="Google" id="ProtNLM"/>
    </source>
</evidence>
<dbReference type="AlphaFoldDB" id="A0A849VSW0"/>
<reference evidence="2 3" key="1">
    <citation type="submission" date="2020-05" db="EMBL/GenBank/DDBJ databases">
        <authorList>
            <person name="Kim M.K."/>
        </authorList>
    </citation>
    <scope>NUCLEOTIDE SEQUENCE [LARGE SCALE GENOMIC DNA]</scope>
    <source>
        <strain evidence="2 3">BT25</strain>
    </source>
</reference>
<sequence length="140" mass="15189">MKRHHICASILIGVICSASLASAGDFDSESRQQRGLMRMQRGFAPRKAPSRMAAVPLTRARVATEVDQRTASLFDRAADPATHLVTQESASNSGLGFFVDHFAEIDRDRDGSLKFSEVKSFLDARSPVAKPASGSVQIIE</sequence>